<reference evidence="2" key="2">
    <citation type="journal article" date="2021" name="Microbiome">
        <title>Successional dynamics and alternative stable states in a saline activated sludge microbial community over 9 years.</title>
        <authorList>
            <person name="Wang Y."/>
            <person name="Ye J."/>
            <person name="Ju F."/>
            <person name="Liu L."/>
            <person name="Boyd J.A."/>
            <person name="Deng Y."/>
            <person name="Parks D.H."/>
            <person name="Jiang X."/>
            <person name="Yin X."/>
            <person name="Woodcroft B.J."/>
            <person name="Tyson G.W."/>
            <person name="Hugenholtz P."/>
            <person name="Polz M.F."/>
            <person name="Zhang T."/>
        </authorList>
    </citation>
    <scope>NUCLEOTIDE SEQUENCE</scope>
    <source>
        <strain evidence="2">HKST-UBA02</strain>
    </source>
</reference>
<name>A0A956NID5_UNCEI</name>
<proteinExistence type="predicted"/>
<organism evidence="2 3">
    <name type="scientific">Eiseniibacteriota bacterium</name>
    <dbReference type="NCBI Taxonomy" id="2212470"/>
    <lineage>
        <taxon>Bacteria</taxon>
        <taxon>Candidatus Eiseniibacteriota</taxon>
    </lineage>
</organism>
<evidence type="ECO:0000313" key="3">
    <source>
        <dbReference type="Proteomes" id="UP000739538"/>
    </source>
</evidence>
<dbReference type="Proteomes" id="UP000739538">
    <property type="component" value="Unassembled WGS sequence"/>
</dbReference>
<reference evidence="2" key="1">
    <citation type="submission" date="2020-04" db="EMBL/GenBank/DDBJ databases">
        <authorList>
            <person name="Zhang T."/>
        </authorList>
    </citation>
    <scope>NUCLEOTIDE SEQUENCE</scope>
    <source>
        <strain evidence="2">HKST-UBA02</strain>
    </source>
</reference>
<evidence type="ECO:0000313" key="2">
    <source>
        <dbReference type="EMBL" id="MCA9759151.1"/>
    </source>
</evidence>
<protein>
    <recommendedName>
        <fullName evidence="4">Cellulose-binding protein</fullName>
    </recommendedName>
</protein>
<dbReference type="EMBL" id="JAGQHS010000273">
    <property type="protein sequence ID" value="MCA9759151.1"/>
    <property type="molecule type" value="Genomic_DNA"/>
</dbReference>
<dbReference type="AlphaFoldDB" id="A0A956NID5"/>
<gene>
    <name evidence="2" type="ORF">KDA27_25380</name>
</gene>
<feature type="chain" id="PRO_5036900382" description="Cellulose-binding protein" evidence="1">
    <location>
        <begin position="32"/>
        <end position="514"/>
    </location>
</feature>
<accession>A0A956NID5</accession>
<comment type="caution">
    <text evidence="2">The sequence shown here is derived from an EMBL/GenBank/DDBJ whole genome shotgun (WGS) entry which is preliminary data.</text>
</comment>
<evidence type="ECO:0000256" key="1">
    <source>
        <dbReference type="SAM" id="SignalP"/>
    </source>
</evidence>
<sequence>MHAHTQPTRKARGLLGFLVALGICHATSALASSDPPIGMNLTQVTDALVDVFKTSRAFWETDRNEWIWDTGVPVPVDEDGYPTSLRPGYAARTLFMEALEGNYPTGTYTLLYDGTGHLIPDIDAHSPVYFDNGGVDNRIEFQVTNPTNVGIVVDITDTDPNDHVRNIRVLRPDEDGTDYVSTYAQQPFRPLFLDRIRNYGALRFMDWMGTNFSPVVSWDDRTELSNKTWSSNFGEGAGMPYEVLVSLCNTAGISPWFCMPHMADDDYVTQFATMIRDQLDPSLDVYVEYSNEVWNGLFVDNAWWQGQSGQNSYAYEQGALRGWACGTCGFFEPYGRWVAERSVQMFGIWESVFGAQSDRIVRVLPIQNGPGNSTPYVLDHVVNGQPAFQQADVVAGAPYFAGEYGPGTPGIDQWTVDDLLDSIEATQFAFDSGPYWAEQTFTLLDNPPYASAGLDYVCYEAGQHLFNFFGSSNDPLSLLFVEANRHPRMGELYTRYHDWWRDAGGSLCVLYTHT</sequence>
<evidence type="ECO:0008006" key="4">
    <source>
        <dbReference type="Google" id="ProtNLM"/>
    </source>
</evidence>
<keyword evidence="1" id="KW-0732">Signal</keyword>
<feature type="signal peptide" evidence="1">
    <location>
        <begin position="1"/>
        <end position="31"/>
    </location>
</feature>
<feature type="non-terminal residue" evidence="2">
    <location>
        <position position="514"/>
    </location>
</feature>